<dbReference type="SUPFAM" id="SSF53474">
    <property type="entry name" value="alpha/beta-Hydrolases"/>
    <property type="match status" value="1"/>
</dbReference>
<reference evidence="5" key="1">
    <citation type="journal article" date="2019" name="G3 (Bethesda)">
        <title>Genome Assemblies of Two Rare Opportunistic Yeast Pathogens: Diutina rugosa (syn. Candida rugosa) and Trichomonascus ciferrii (syn. Candida ciferrii).</title>
        <authorList>
            <person name="Mixao V."/>
            <person name="Saus E."/>
            <person name="Hansen A.P."/>
            <person name="Lass-Florl C."/>
            <person name="Gabaldon T."/>
        </authorList>
    </citation>
    <scope>NUCLEOTIDE SEQUENCE</scope>
    <source>
        <strain evidence="5">CBS 4856</strain>
    </source>
</reference>
<dbReference type="Proteomes" id="UP000761534">
    <property type="component" value="Unassembled WGS sequence"/>
</dbReference>
<protein>
    <recommendedName>
        <fullName evidence="4">Alpha/beta hydrolase fold-3 domain-containing protein</fullName>
    </recommendedName>
</protein>
<dbReference type="AlphaFoldDB" id="A0A642USJ4"/>
<evidence type="ECO:0000256" key="3">
    <source>
        <dbReference type="PROSITE-ProRule" id="PRU10038"/>
    </source>
</evidence>
<dbReference type="PANTHER" id="PTHR48081:SF31">
    <property type="entry name" value="STERYL ACETYL HYDROLASE MUG81-RELATED"/>
    <property type="match status" value="1"/>
</dbReference>
<evidence type="ECO:0000256" key="1">
    <source>
        <dbReference type="ARBA" id="ARBA00010515"/>
    </source>
</evidence>
<organism evidence="5 6">
    <name type="scientific">Trichomonascus ciferrii</name>
    <dbReference type="NCBI Taxonomy" id="44093"/>
    <lineage>
        <taxon>Eukaryota</taxon>
        <taxon>Fungi</taxon>
        <taxon>Dikarya</taxon>
        <taxon>Ascomycota</taxon>
        <taxon>Saccharomycotina</taxon>
        <taxon>Dipodascomycetes</taxon>
        <taxon>Dipodascales</taxon>
        <taxon>Trichomonascaceae</taxon>
        <taxon>Trichomonascus</taxon>
        <taxon>Trichomonascus ciferrii complex</taxon>
    </lineage>
</organism>
<accession>A0A642USJ4</accession>
<dbReference type="OrthoDB" id="2152029at2759"/>
<keyword evidence="2" id="KW-0378">Hydrolase</keyword>
<dbReference type="Gene3D" id="3.40.50.1820">
    <property type="entry name" value="alpha/beta hydrolase"/>
    <property type="match status" value="1"/>
</dbReference>
<dbReference type="PANTHER" id="PTHR48081">
    <property type="entry name" value="AB HYDROLASE SUPERFAMILY PROTEIN C4A8.06C"/>
    <property type="match status" value="1"/>
</dbReference>
<feature type="domain" description="Alpha/beta hydrolase fold-3" evidence="4">
    <location>
        <begin position="65"/>
        <end position="258"/>
    </location>
</feature>
<evidence type="ECO:0000313" key="5">
    <source>
        <dbReference type="EMBL" id="KAA8904630.1"/>
    </source>
</evidence>
<feature type="active site" evidence="3">
    <location>
        <position position="141"/>
    </location>
</feature>
<comment type="caution">
    <text evidence="5">The sequence shown here is derived from an EMBL/GenBank/DDBJ whole genome shotgun (WGS) entry which is preliminary data.</text>
</comment>
<dbReference type="GO" id="GO:0016787">
    <property type="term" value="F:hydrolase activity"/>
    <property type="evidence" value="ECO:0007669"/>
    <property type="project" value="UniProtKB-KW"/>
</dbReference>
<dbReference type="PROSITE" id="PS01174">
    <property type="entry name" value="LIPASE_GDXG_SER"/>
    <property type="match status" value="1"/>
</dbReference>
<dbReference type="VEuPathDB" id="FungiDB:TRICI_005436"/>
<evidence type="ECO:0000259" key="4">
    <source>
        <dbReference type="Pfam" id="PF07859"/>
    </source>
</evidence>
<dbReference type="Pfam" id="PF07859">
    <property type="entry name" value="Abhydrolase_3"/>
    <property type="match status" value="1"/>
</dbReference>
<dbReference type="EMBL" id="SWFS01000427">
    <property type="protein sequence ID" value="KAA8904630.1"/>
    <property type="molecule type" value="Genomic_DNA"/>
</dbReference>
<dbReference type="InterPro" id="IPR013094">
    <property type="entry name" value="AB_hydrolase_3"/>
</dbReference>
<gene>
    <name evidence="5" type="ORF">TRICI_005436</name>
</gene>
<name>A0A642USJ4_9ASCO</name>
<comment type="similarity">
    <text evidence="1">Belongs to the 'GDXG' lipolytic enzyme family.</text>
</comment>
<proteinExistence type="inferred from homology"/>
<evidence type="ECO:0000256" key="2">
    <source>
        <dbReference type="ARBA" id="ARBA00022801"/>
    </source>
</evidence>
<dbReference type="InterPro" id="IPR050300">
    <property type="entry name" value="GDXG_lipolytic_enzyme"/>
</dbReference>
<dbReference type="InterPro" id="IPR033140">
    <property type="entry name" value="Lipase_GDXG_put_SER_AS"/>
</dbReference>
<sequence length="301" mass="33883">MVCNHLSIKLARRYFMPSDPVEKVLKGLSRRAKGLNGYNKAYSPAFPHARWVVEAENRGPEDPVLVYFHGGGYVFGFLPSHGRMLIELSKQANNPRLSVIAFDYSLAPEHPFPKQLQEAADLYKELVDTDKCQKVILSGDSAGGNLASILSAHIQHHCPHAVLPQAPTKPYAVFLISPWLIMNPARQGSYVENYTADILGTKCEDWATAFCPDEKLRRSKWTSPLFAPPEFWSDVFPEQTAVSVGENEMMIDDVKKWVTKASINRFYLEKDGAHNSLFLDPLGVQSHPILKEMLEFLKEVL</sequence>
<keyword evidence="6" id="KW-1185">Reference proteome</keyword>
<evidence type="ECO:0000313" key="6">
    <source>
        <dbReference type="Proteomes" id="UP000761534"/>
    </source>
</evidence>
<dbReference type="InterPro" id="IPR029058">
    <property type="entry name" value="AB_hydrolase_fold"/>
</dbReference>